<feature type="region of interest" description="Disordered" evidence="7">
    <location>
        <begin position="3806"/>
        <end position="3842"/>
    </location>
</feature>
<dbReference type="SMART" id="SM00560">
    <property type="entry name" value="LamGL"/>
    <property type="match status" value="1"/>
</dbReference>
<dbReference type="SUPFAM" id="SSF49899">
    <property type="entry name" value="Concanavalin A-like lectins/glucanases"/>
    <property type="match status" value="2"/>
</dbReference>
<keyword evidence="6" id="KW-1015">Disulfide bond</keyword>
<dbReference type="Gene3D" id="2.60.120.200">
    <property type="match status" value="6"/>
</dbReference>
<dbReference type="Pfam" id="PF13385">
    <property type="entry name" value="Laminin_G_3"/>
    <property type="match status" value="2"/>
</dbReference>
<feature type="compositionally biased region" description="Acidic residues" evidence="7">
    <location>
        <begin position="2942"/>
        <end position="2951"/>
    </location>
</feature>
<reference evidence="9 10" key="1">
    <citation type="submission" date="2019-07" db="EMBL/GenBank/DDBJ databases">
        <title>Description of 53C-WASEF.</title>
        <authorList>
            <person name="Pitt A."/>
            <person name="Hahn M.W."/>
        </authorList>
    </citation>
    <scope>NUCLEOTIDE SEQUENCE [LARGE SCALE GENOMIC DNA]</scope>
    <source>
        <strain evidence="9 10">53C-WASEF</strain>
    </source>
</reference>
<dbReference type="OrthoDB" id="174505at2"/>
<evidence type="ECO:0000256" key="3">
    <source>
        <dbReference type="ARBA" id="ARBA00022525"/>
    </source>
</evidence>
<dbReference type="Proteomes" id="UP000315648">
    <property type="component" value="Unassembled WGS sequence"/>
</dbReference>
<gene>
    <name evidence="9" type="ORF">FPL22_11640</name>
</gene>
<protein>
    <recommendedName>
        <fullName evidence="2">Probable pectate lyase C</fullName>
    </recommendedName>
</protein>
<dbReference type="Pfam" id="PF18884">
    <property type="entry name" value="TSP3_bac"/>
    <property type="match status" value="9"/>
</dbReference>
<evidence type="ECO:0000256" key="4">
    <source>
        <dbReference type="ARBA" id="ARBA00022729"/>
    </source>
</evidence>
<evidence type="ECO:0000259" key="8">
    <source>
        <dbReference type="PROSITE" id="PS51820"/>
    </source>
</evidence>
<evidence type="ECO:0000313" key="9">
    <source>
        <dbReference type="EMBL" id="TSJ76770.1"/>
    </source>
</evidence>
<dbReference type="PROSITE" id="PS51820">
    <property type="entry name" value="PA14"/>
    <property type="match status" value="2"/>
</dbReference>
<feature type="compositionally biased region" description="Acidic residues" evidence="7">
    <location>
        <begin position="3815"/>
        <end position="3827"/>
    </location>
</feature>
<feature type="region of interest" description="Disordered" evidence="7">
    <location>
        <begin position="2935"/>
        <end position="2979"/>
    </location>
</feature>
<organism evidence="9 10">
    <name type="scientific">Rariglobus hedericola</name>
    <dbReference type="NCBI Taxonomy" id="2597822"/>
    <lineage>
        <taxon>Bacteria</taxon>
        <taxon>Pseudomonadati</taxon>
        <taxon>Verrucomicrobiota</taxon>
        <taxon>Opitutia</taxon>
        <taxon>Opitutales</taxon>
        <taxon>Opitutaceae</taxon>
        <taxon>Rariglobus</taxon>
    </lineage>
</organism>
<dbReference type="Gene3D" id="2.60.40.10">
    <property type="entry name" value="Immunoglobulins"/>
    <property type="match status" value="1"/>
</dbReference>
<dbReference type="Pfam" id="PF07691">
    <property type="entry name" value="PA14"/>
    <property type="match status" value="2"/>
</dbReference>
<dbReference type="InterPro" id="IPR028974">
    <property type="entry name" value="TSP_type-3_rpt"/>
</dbReference>
<evidence type="ECO:0000256" key="5">
    <source>
        <dbReference type="ARBA" id="ARBA00022837"/>
    </source>
</evidence>
<feature type="compositionally biased region" description="Low complexity" evidence="7">
    <location>
        <begin position="3909"/>
        <end position="3921"/>
    </location>
</feature>
<dbReference type="InterPro" id="IPR022385">
    <property type="entry name" value="Rhs_assc_core"/>
</dbReference>
<keyword evidence="4" id="KW-0732">Signal</keyword>
<dbReference type="InterPro" id="IPR059100">
    <property type="entry name" value="TSP3_bac"/>
</dbReference>
<dbReference type="EMBL" id="VMBG01000002">
    <property type="protein sequence ID" value="TSJ76770.1"/>
    <property type="molecule type" value="Genomic_DNA"/>
</dbReference>
<feature type="domain" description="PA14" evidence="8">
    <location>
        <begin position="946"/>
        <end position="1086"/>
    </location>
</feature>
<keyword evidence="3" id="KW-0964">Secreted</keyword>
<dbReference type="Gene3D" id="2.160.20.10">
    <property type="entry name" value="Single-stranded right-handed beta-helix, Pectin lyase-like"/>
    <property type="match status" value="1"/>
</dbReference>
<keyword evidence="5" id="KW-0106">Calcium</keyword>
<evidence type="ECO:0000256" key="1">
    <source>
        <dbReference type="ARBA" id="ARBA00004613"/>
    </source>
</evidence>
<dbReference type="SUPFAM" id="SSF51126">
    <property type="entry name" value="Pectin lyase-like"/>
    <property type="match status" value="1"/>
</dbReference>
<dbReference type="SMART" id="SM00758">
    <property type="entry name" value="PA14"/>
    <property type="match status" value="2"/>
</dbReference>
<sequence length="5737" mass="613553">MQRSNIFASTSMSPLPYFGFFLRFSSAVFAVLVCGLPALSAALPSGWSNADIGTVSVAGTASFTSGTGTYTLQGSGAADIAGTTDNFHFAYRALSGDGYIIARIASLTNTNTWSKAGLMIRETIDADSKHALMMVTPAMGTGIKYRTATGGATTQVLVTGAAPRWLKLERRGKMITGFESTDGVTWNVVQRVALSMNTDVLVGLVVCSRTSTLATMTADQVVIDSPDASIALPWPWTEQTVGSPTDSGVALYDGSYVLSNLGADITGTADKMKYVSQTLMGDGVITVKVSSVTSGDNSTRLGLVMRESLDANARSVVLALSTAKSVAFMSRRTVAGALTTRATAVTVAVPAWLRLQRAGNVFTAWRSTDGITWTEHGTETLELGPILNVGLAYSNRHISTWAIGVGDELKLTSPADTDGNGLDDGWEVQYFGGIGVNPQGDPDSDGLTNGQEWELGNDPQVFNLEGQRPLLELISGDDQIAATGSLLSQPLVVRVKDSLSGDPLANIPVFFHVGLGNGRLGSVAPGASALSLFSDVNGLVQSSFMLPATAGLNRVNVSVGGRQQAGVITFDLKALAGVDPLLFDVADIGVPTLPGQIAYSAGTYTMTGATVVDNSGTADRSTFAWRDFTGDGYILARVQFTQADNALAQAGVMMRENLNPEAPNVAMLLTATSGVAFQYRDTAGATTGVARLAGVTGPVWVLLRRSGDVFTGFYSVDGEVWTYRGTRTIALGSTLKVGFTHGTRTSVGNSASFDGLRMGALATAPWFVADIGLPRATTINDFTADSVFVRAGGADMAGAADNFHYIYQPLIGDGRLIARVASHLSLNSSTKSALMVRESLDAGSRHVSLSFAAPSGITLRKRDLTNGTTTSATGVASVTAPYWLRVDRLGPKIITYASSDGQNWSTTGTAAFDPGSTPLIGLAASSSTSSLHTQALFDHISLEMAAGSLGWNGAYYTGADFKNSRMFRRDLELDFSWPFSQSPAPGISAGSAYSVRWQGDLVPSYSETYTFTTLSQGAVRVIVNGQSVIDRLTPHMLATTTGTIALTANEPVRVVVEYANTPTQDARIRLNWSSSSQSDEPVPFLAVRSLDADDDGMPDAWESAHGLNPNNTADAALDPDGDGLSNLQEYELGGNHAVVDDRLPGAVTVETWTGITGRAVADLTRNAKFFTAPDTKNAVTLLETSQNRAENYGARIRGYIVAPATGAYEFWISADDSADFFLSPDDSPFTRKRLARVSLGVSAYRTYTTRPEQHSQSVNLVAGQYYYFEVLHKEGTTADHLSVAWTRPGGTAPELIDGAYLATFAGNSADLDGDGLPDTWAATHGLNNLSLDPSARGAQGDADGDQLTNLEEYQNGLDPQTADSDGDGIADGWELSHGLDPHVDDAYLDLDQDGYPNRFEYANGSDSANPLSVPSVGKRVNLTDPTAYTTIQAAIDAAAPYQVIEIAAGVYTGVGNRSLTVGSKPLIIQGAGTIGATIDLENDGTGLATTADLILKKITFDRPSGFAVQQHGGFGFLKDIKVTRATDFGGALIDLESARMIVTGLEIARGAASGIEATNTHLVVTNYTFQSNDSGSGGAAVHLLGGSEGAFSGPRFVDNHSSVALVKQEGSGTTSTWTNAVMLRNESSAGHVWDNTDTVSTVSYSTFADNRAPDSPQAFVQGSGGSFTVLNSIVYNPALADEFSGASSYVLSHIITSSAESGTDVLNVDPRLTGSGRLRAGSPAIDAGLAGVNLPKDIDQENRPSNGVPDIGADEWIPSEAYPLLPAWFVTAYNVTDFLSDRDSDSLVDYFEYLAGTNPTLADSDGDGVPDKFSGPPLVYAGEDMAVQSRMTIQLSGAVYDDGLPNPPAHLLVAWEVFDEDGYPVDDSFVEFADLANPRSEVRFIEPGKYTLRLVASENAGVTYIQDEITVEVSGIESAYGDLVGHWRFEEGGGKQVADGSSNGNTATLSGETEWTDGVAGLGVSFGPGHGEAEVRSPVGLNIEGEITLAAWVKLAGPLTNRYQRIVSSKTAWNALAGYELEYNPVEKRLTFCGYGTEQMIAYEVDLTSGWHHVAFVLKRDASRFAYEGAFYVDGQLLEDYPFTRPGTPAVVRRISVFEYFSLGAVKLSPKLRQIRAAGGNFAIGAHPGPATVAEDFAGVLDDVRVYRTALAPEAVQEIYTDRNGLKFWVKAANAQLAPGTSTVTSLPDLSGRGNNLVPASAEARPVLESVSGQPSLVVFDGVDDALSAILADSISGSATYFIVAKNLAGAPVEDSGIFATAVGSSLASFELGVDALHTLGVNTYDSRRYPIGYADSSLHLYTVVVDAGDVGASEPAKLTIYRDQRLVSQNEKEATEAQLLTSIVLGRGRGTATFARSGVAEVQVYERALDGLEQKRIENRLMREYVEPSTRWVELTSPRQDVTLTKTSGHTLNVPLRARTTENGRSLARVDFYADGTLVGSASAFPYEYVWTNPSVGVHEIVAVAVEAATFLKSDSLSKRISVVSGTGYQILRLSEGESAMDISDMATLGSPVYIAGYGANRPLIWKSGATAPVSLQLQSGMNQGQAVSVNASGVAVGSVISGGIQKAALWTVNGNLSLIAFPSSYASRVSYATHIADTGYVAGTFDSGTQGLNPFRYHVGTNVTKIDWQNSASTDFANYVSNEGALAGGIGWQRPPVPPNWYFIGTAPQDPVVTAQTSFSSGSAVVNQGPPSYPRFTLSPPFPVNTYVQAFQAFLPSYFSSFVNAMTGSTWVGQSGYIVQLGSATYLNNGQNYGAWYTSTTKQAHLRTGGGAWSRLTPPTLGGLQSEALDVAQVDGAGLVIVGWAHTAKGAMDFSWIPNYVDPGYKYATEETHAFIRTGSGSMLDLNTVIFGADSSKTGWELVRANAVNNQGWIVGEGYYDGRYAAYVTAISADEDADGLSDLHESFLYGSSGASANSDADALSDLQEVLAGSNPRLTDSDSDGLPDDWEFTHDLNPGKGTGFDGASGDPDQDGLTNLQEYQLGTDPSKADTDSDGMPDGWEVAHGLDPLNPADAELDTDSDGLINRLEWQFNSNPTKADGDVPATGQSIPHPVTTIVNTGDGLTDVEEVLLGLNPLAYDTQFGSNARTGLNYWQQHNDPGIDTDGDGLSDFAEIIWGTNPALVDTDGDGMPDGWEVAYGFKPLDPADAALDKDNDKLTNLREYELGLLPNDFDSDNDRLGDGWEIAQGFNPATLRGGLQAWWRFDTTVAGGVFADSAGILHDGLLRGASTIQSGGRLGSALRLDGLNAYAVVKHHEDLNLSADGTFSLWFRPEVGSLATTRQLFDKLGSYTLEIQPGGNLLFTWLIEGEAHAATSTAPLVESQWNHIVLTIDRDSGEIRFHLNGIAAGVITADLDEPFDSSPWPLILGSQRVLPFARTPKGLLDDVRLYGRVLTSDEITEIANPATPSLDPNRDDDGDGLINAEEAAAGTGPLVVDTDGDGLSDYDEIKVHYTNPLVTDTDGDTLSDYAEIHTHGTNPRTQDTDGDGLGDLREVTVWHTSSALTTTHNVVDSREPVPTPPPSRPDGWDTDNDGMPDGWEVRYGLNPLDPADAALDPDDDGMSNLVEYQKDKHPLYPDDISVIGDRDEDGLSDWDEIYRYFTDPDSAETTLGLNDFFAANYGLLPGMSPTLPIGTVAGDLSNDRTLASHAQDGTSPLDSSGKSDVAMDAQKIKIVPIKEIEHDEDEPDPFEIVGKVVTLKSPGCGQKVILTTNPSFVSSLITAIDGLVITDPSGRVKEEAVEGFSKSSAKPDVRPDKPPYLGEDAEGAYLPGNDYDITKFIQSLTPDTSGYIRFQIKAKVKYVPKRKPKPPEEPQEPEEPEEPEEPGPGGPGGGSGGGGFGGWGGLFGFGSYNRPGSGYSNTTPGLQSDPDPIKPTYATSRIMAFVQDDECAPCRNSESGGGSHKTASMSPPGSGSGANNSGVNITFNLSPSGSAAAEGSLRLRGDNLASLASPTALAAISGYSKDTQFVMESGAVRQAVSASRVIDVQSLSGGRTGYELRFYEASAITGTTETNLRTLASVDPIATWTVETLAPAGGYDILKITHVENGRTRVYEYQRGNTPSTESNWDFIEGDGLRITSVVESPATDDDIYRTITLRDSVYGVASVTRQRFRDFVWGRELVEETLDPAGAQPLTTNYAYLTTGAAAGNLETTTSPDGTVTQRQFTTDTQPNGYVIARETGSVTTYVGGRQRIVTHMTIPDLAGDADTQPEFAVLAEEKDGSVYRRSWSVTSSGLVAIGEASFRETRSITGFASSSAWDDPRNEVTISRSATPAAGGSLSLTLSSDGLLSRTAVGVADEQGNITTISERGVADVAGTGFATAPTTRTTEVADAHGHFISRVTLDVASGHVTDSEEILDSDSEERPTEIAYFDGSIETRTYSPCCGLLETSTRNGVTTSYGYDDIGRQISVTQSGITTLTTYDAAGRVRKTTRQPDGMPGSAIITSQANYDPAGRVTTTRDAMNRLTAHEETVSASTGITTTTTQLPYDAAWGEADRPVQISVTDASGRTISQSGNAARPVRYEYGISTLSDADQWGYVTGDLFAYTRTIALDSAGEDTPEVVTTYVSPAGRTLKVLYADGAVARNFYDSVGRLVRQVDPDGVQTLREQSVLGDVSVTAIDMVRTTPAVIDYAVDRITRTTTAFATRESTPVRRTTTEVWETTGVETPTTVSINESSLDGLQNWQTSRGQTTHSQTVIATDGTRTVTTTLPDGSSQIQLASAAGRLTSTIRKDSAGVVLSEVTYGYDAHGRPETQTQTGVGTTTTTYYDDDQVHTVTAPDPDTTRSGAGYDSQTSTYTYDAAGRVSDITLPDATHTYTSYYPTGQTKRTWGSLTYPQEYTYDSQGRVKTLTTWQDFAGDTGKAVTTWNYDAQRGWLESKLHDDGKGPDYTYTSAGRRETRTWARTTSGGQDIVTTYGNDNAGRLLTISYSDGTPNVMHTYDRLGRYDTTTDAAGTLTRSYSNGYLEDEVYTGTGLLTGLQIDRTFETSALHRPWKLGATSMTEIVYAYDDAGRLGSVSQAGMSASIGYSLNTQLHQSTSITNNSVQRSYQHKIIDNLGRIASVALRSSYSGSVLDSRAYTYNALNQRIRSELVNGRRWAYGYDSLGQIEFAEKRMSDDTTVQAGYSFSYDYDDIGNRSVVTVNGRSADYFADSLNRYIERDVPGVLDIHYGEKYKGYSVSAQRATLIDPVTGNMSVMGSNVIYDEPIHTPAVGAYYTHALDNAGLPWRATITLKGRSGQAPDLSYDEFLPTVVESYTYDDDGNLLTDGRWGYSWDAENRLVAMESVEPYLPRTRLEFSYDWQGRRISKCVKTWNASLSTWNEAKDIRFLYDGWNLIGEYSAGSSTLALISTYVWGLDISGSTQGAGGVGGLLWAGISSGSYAPSYDANGNVLNWMDLYNGVIVAERDYGPFGESVLVSGALVNLPWGFSTKYQDVESGFLYYGLRYYNPSTGRWLGRDPIGEVGGLNMYKFVGNNAVCFADYLGLLETNITYEQARTLSDSASIINTHVNEIIKDEFANGWKKEWGGKLVVERIMEALVGGEINNIKMVADLMTKFPDHFLKGRAAGSKYDNAIKRPGGANTRDMLSSMFASRPLVWATNEEADAIVLAAGMNITDKANIVHAIGTDKLDHMFMDGYFYFKQGYAEAVARTHSEGLERGMYGFRASGVYSGADVNANLIGFKFYRDVYAAYCAKHEYVMDIASWDLGSLDENKVHNDYIPDVKARVLANENRYAK</sequence>
<dbReference type="InterPro" id="IPR018247">
    <property type="entry name" value="EF_Hand_1_Ca_BS"/>
</dbReference>
<feature type="compositionally biased region" description="Gly residues" evidence="7">
    <location>
        <begin position="3832"/>
        <end position="3842"/>
    </location>
</feature>
<proteinExistence type="predicted"/>
<dbReference type="Gene3D" id="2.60.120.1560">
    <property type="match status" value="1"/>
</dbReference>
<feature type="region of interest" description="Disordered" evidence="7">
    <location>
        <begin position="3744"/>
        <end position="3769"/>
    </location>
</feature>
<dbReference type="NCBIfam" id="TIGR03696">
    <property type="entry name" value="Rhs_assc_core"/>
    <property type="match status" value="1"/>
</dbReference>
<keyword evidence="10" id="KW-1185">Reference proteome</keyword>
<dbReference type="PANTHER" id="PTHR37467">
    <property type="entry name" value="EXPORTED CALCIUM-BINDING GLYCOPROTEIN-RELATED"/>
    <property type="match status" value="1"/>
</dbReference>
<feature type="region of interest" description="Disordered" evidence="7">
    <location>
        <begin position="3895"/>
        <end position="3921"/>
    </location>
</feature>
<comment type="subcellular location">
    <subcellularLocation>
        <location evidence="1">Secreted</location>
    </subcellularLocation>
</comment>
<dbReference type="InterPro" id="IPR037524">
    <property type="entry name" value="PA14/GLEYA"/>
</dbReference>
<dbReference type="PANTHER" id="PTHR37467:SF1">
    <property type="entry name" value="EXPORTED CALCIUM-BINDING GLYCOPROTEIN"/>
    <property type="match status" value="1"/>
</dbReference>
<dbReference type="InterPro" id="IPR011050">
    <property type="entry name" value="Pectin_lyase_fold/virulence"/>
</dbReference>
<dbReference type="InterPro" id="IPR012334">
    <property type="entry name" value="Pectin_lyas_fold"/>
</dbReference>
<dbReference type="Gene3D" id="3.90.182.10">
    <property type="entry name" value="Toxin - Anthrax Protective Antigen,domain 1"/>
    <property type="match status" value="1"/>
</dbReference>
<dbReference type="SUPFAM" id="SSF103647">
    <property type="entry name" value="TSP type-3 repeat"/>
    <property type="match status" value="3"/>
</dbReference>
<dbReference type="GO" id="GO:0005509">
    <property type="term" value="F:calcium ion binding"/>
    <property type="evidence" value="ECO:0007669"/>
    <property type="project" value="InterPro"/>
</dbReference>
<comment type="caution">
    <text evidence="9">The sequence shown here is derived from an EMBL/GenBank/DDBJ whole genome shotgun (WGS) entry which is preliminary data.</text>
</comment>
<feature type="region of interest" description="Disordered" evidence="7">
    <location>
        <begin position="3508"/>
        <end position="3535"/>
    </location>
</feature>
<dbReference type="Pfam" id="PF17957">
    <property type="entry name" value="Big_7"/>
    <property type="match status" value="1"/>
</dbReference>
<evidence type="ECO:0000256" key="7">
    <source>
        <dbReference type="SAM" id="MobiDB-lite"/>
    </source>
</evidence>
<feature type="domain" description="PA14" evidence="8">
    <location>
        <begin position="1142"/>
        <end position="1300"/>
    </location>
</feature>
<name>A0A556QJF3_9BACT</name>
<evidence type="ECO:0000256" key="6">
    <source>
        <dbReference type="ARBA" id="ARBA00023157"/>
    </source>
</evidence>
<dbReference type="InterPro" id="IPR053180">
    <property type="entry name" value="Ca-binding_acidic-repeat"/>
</dbReference>
<dbReference type="InterPro" id="IPR013783">
    <property type="entry name" value="Ig-like_fold"/>
</dbReference>
<dbReference type="InterPro" id="IPR011658">
    <property type="entry name" value="PA14_dom"/>
</dbReference>
<dbReference type="SUPFAM" id="SSF56988">
    <property type="entry name" value="Anthrax protective antigen"/>
    <property type="match status" value="2"/>
</dbReference>
<evidence type="ECO:0000256" key="2">
    <source>
        <dbReference type="ARBA" id="ARBA00016512"/>
    </source>
</evidence>
<evidence type="ECO:0000313" key="10">
    <source>
        <dbReference type="Proteomes" id="UP000315648"/>
    </source>
</evidence>
<accession>A0A556QJF3</accession>
<dbReference type="PROSITE" id="PS00018">
    <property type="entry name" value="EF_HAND_1"/>
    <property type="match status" value="1"/>
</dbReference>
<dbReference type="InterPro" id="IPR006558">
    <property type="entry name" value="LamG-like"/>
</dbReference>
<dbReference type="InterPro" id="IPR013320">
    <property type="entry name" value="ConA-like_dom_sf"/>
</dbReference>
<dbReference type="Gene3D" id="2.180.10.10">
    <property type="entry name" value="RHS repeat-associated core"/>
    <property type="match status" value="2"/>
</dbReference>